<protein>
    <submittedName>
        <fullName evidence="1">Uncharacterized protein</fullName>
    </submittedName>
</protein>
<comment type="caution">
    <text evidence="1">The sequence shown here is derived from an EMBL/GenBank/DDBJ whole genome shotgun (WGS) entry which is preliminary data.</text>
</comment>
<proteinExistence type="predicted"/>
<gene>
    <name evidence="1" type="ORF">AW09_000699</name>
</gene>
<evidence type="ECO:0000313" key="1">
    <source>
        <dbReference type="EMBL" id="KFB74022.1"/>
    </source>
</evidence>
<sequence length="175" mass="19618">MPVGIDQRPRLHFQLQLRALLVGQVRRRDGIDADLGILAAAHALQDRRLQPRQIDLLPVLVGSHRIMRSHAAHDRVVVTDLDRQIHHHFGIEAARRCIARRAPVDRQLDIAGRHLVEMEVTVGIRINDVALQPQDVHLRAGDRMQEDIVGGVQRPVGSGADVVEGHRLQVVARIE</sequence>
<name>A0A080LYN1_9PROT</name>
<dbReference type="Proteomes" id="UP000020077">
    <property type="component" value="Unassembled WGS sequence"/>
</dbReference>
<dbReference type="EMBL" id="JDVG02000119">
    <property type="protein sequence ID" value="KFB74022.1"/>
    <property type="molecule type" value="Genomic_DNA"/>
</dbReference>
<organism evidence="1 2">
    <name type="scientific">Candidatus Accumulibacter phosphatis</name>
    <dbReference type="NCBI Taxonomy" id="327160"/>
    <lineage>
        <taxon>Bacteria</taxon>
        <taxon>Pseudomonadati</taxon>
        <taxon>Pseudomonadota</taxon>
        <taxon>Betaproteobacteria</taxon>
        <taxon>Candidatus Accumulibacter</taxon>
    </lineage>
</organism>
<evidence type="ECO:0000313" key="2">
    <source>
        <dbReference type="Proteomes" id="UP000020077"/>
    </source>
</evidence>
<reference evidence="1 2" key="1">
    <citation type="submission" date="2014-02" db="EMBL/GenBank/DDBJ databases">
        <title>Expanding our view of genomic diversity in Candidatus Accumulibacter clades.</title>
        <authorList>
            <person name="Skennerton C.T."/>
            <person name="Barr J.J."/>
            <person name="Slater F.R."/>
            <person name="Bond P.L."/>
            <person name="Tyson G.W."/>
        </authorList>
    </citation>
    <scope>NUCLEOTIDE SEQUENCE [LARGE SCALE GENOMIC DNA]</scope>
    <source>
        <strain evidence="2">BA-91</strain>
    </source>
</reference>
<accession>A0A080LYN1</accession>
<dbReference type="AlphaFoldDB" id="A0A080LYN1"/>